<reference evidence="4" key="3">
    <citation type="submission" date="2017-09" db="EMBL/GenBank/DDBJ databases">
        <title>FDA dAtabase for Regulatory Grade micrObial Sequences (FDA-ARGOS): Supporting development and validation of Infectious Disease Dx tests.</title>
        <authorList>
            <person name="Minogue T."/>
            <person name="Wolcott M."/>
            <person name="Wasieloski L."/>
            <person name="Aguilar W."/>
            <person name="Moore D."/>
            <person name="Tallon L."/>
            <person name="Sadzewicz L."/>
            <person name="Ott S."/>
            <person name="Zhao X."/>
            <person name="Nagaraj S."/>
            <person name="Vavikolanu K."/>
            <person name="Aluvathingal J."/>
            <person name="Nadendla S."/>
            <person name="Sichtig H."/>
        </authorList>
    </citation>
    <scope>NUCLEOTIDE SEQUENCE [LARGE SCALE GENOMIC DNA]</scope>
    <source>
        <strain evidence="4">FDAARGOS_390</strain>
    </source>
</reference>
<dbReference type="Proteomes" id="UP000029590">
    <property type="component" value="Unassembled WGS sequence"/>
</dbReference>
<protein>
    <submittedName>
        <fullName evidence="2">Uncharacterized protein</fullName>
    </submittedName>
</protein>
<sequence length="108" mass="11834">MLKRELSPEYRAGVEAFMTIARRLDADNIGPGTRHHARPGPPLTVQDVSCLIETASAQLSLPEREGFVDAISLFLRSVITGLGTPVIGKWDAATELEYPEGMPRDDED</sequence>
<dbReference type="Proteomes" id="UP000220629">
    <property type="component" value="Unassembled WGS sequence"/>
</dbReference>
<dbReference type="RefSeq" id="WP_036049724.1">
    <property type="nucleotide sequence ID" value="NZ_CADEVY010000003.1"/>
</dbReference>
<evidence type="ECO:0000313" key="2">
    <source>
        <dbReference type="EMBL" id="PEH37384.1"/>
    </source>
</evidence>
<reference evidence="1 3" key="1">
    <citation type="submission" date="2014-04" db="EMBL/GenBank/DDBJ databases">
        <authorList>
            <person name="Bishop-Lilly K.A."/>
            <person name="Broomall S.M."/>
            <person name="Chain P.S."/>
            <person name="Chertkov O."/>
            <person name="Coyne S.R."/>
            <person name="Daligault H.E."/>
            <person name="Davenport K.W."/>
            <person name="Erkkila T."/>
            <person name="Frey K.G."/>
            <person name="Gibbons H.S."/>
            <person name="Gu W."/>
            <person name="Jaissle J."/>
            <person name="Johnson S.L."/>
            <person name="Koroleva G.I."/>
            <person name="Ladner J.T."/>
            <person name="Lo C.-C."/>
            <person name="Minogue T.D."/>
            <person name="Munk C."/>
            <person name="Palacios G.F."/>
            <person name="Redden C.L."/>
            <person name="Rosenzweig C.N."/>
            <person name="Scholz M.B."/>
            <person name="Teshima H."/>
            <person name="Xu Y."/>
        </authorList>
    </citation>
    <scope>NUCLEOTIDE SEQUENCE [LARGE SCALE GENOMIC DNA]</scope>
    <source>
        <strain evidence="3">gladioli</strain>
        <strain evidence="1">Gladioli</strain>
    </source>
</reference>
<evidence type="ECO:0000313" key="3">
    <source>
        <dbReference type="Proteomes" id="UP000029590"/>
    </source>
</evidence>
<accession>A0A095FKN1</accession>
<organism evidence="2 4">
    <name type="scientific">Burkholderia gladioli</name>
    <name type="common">Pseudomonas marginata</name>
    <name type="synonym">Phytomonas marginata</name>
    <dbReference type="NCBI Taxonomy" id="28095"/>
    <lineage>
        <taxon>Bacteria</taxon>
        <taxon>Pseudomonadati</taxon>
        <taxon>Pseudomonadota</taxon>
        <taxon>Betaproteobacteria</taxon>
        <taxon>Burkholderiales</taxon>
        <taxon>Burkholderiaceae</taxon>
        <taxon>Burkholderia</taxon>
    </lineage>
</organism>
<reference evidence="2" key="2">
    <citation type="submission" date="2017-09" db="EMBL/GenBank/DDBJ databases">
        <title>FDA dAtabase for Regulatory Grade micrObial Sequences (FDA-ARGOS): Supporting development and validation of Infectious Disease Dx tests.</title>
        <authorList>
            <person name="Minogue T."/>
            <person name="Wolcott M."/>
            <person name="Wasieloski L."/>
            <person name="Aguilar W."/>
            <person name="Moore D."/>
            <person name="Tallon L.J."/>
            <person name="Sadzewicz L."/>
            <person name="Ott S."/>
            <person name="Zhao X."/>
            <person name="Nagaraj S."/>
            <person name="Vavikolanu K."/>
            <person name="Aluvathingal J."/>
            <person name="Nadendla S."/>
            <person name="Sichtig H."/>
        </authorList>
    </citation>
    <scope>NUCLEOTIDE SEQUENCE</scope>
    <source>
        <strain evidence="2">FDAARGOS_390</strain>
    </source>
</reference>
<name>A0A095FKN1_BURGA</name>
<dbReference type="AlphaFoldDB" id="A0A095FKN1"/>
<dbReference type="EMBL" id="PDDY01000004">
    <property type="protein sequence ID" value="PEH37384.1"/>
    <property type="molecule type" value="Genomic_DNA"/>
</dbReference>
<gene>
    <name evidence="2" type="ORF">CRM94_22845</name>
    <name evidence="1" type="ORF">DM48_5144</name>
</gene>
<proteinExistence type="predicted"/>
<comment type="caution">
    <text evidence="2">The sequence shown here is derived from an EMBL/GenBank/DDBJ whole genome shotgun (WGS) entry which is preliminary data.</text>
</comment>
<dbReference type="EMBL" id="JPGG01000015">
    <property type="protein sequence ID" value="KGC17963.1"/>
    <property type="molecule type" value="Genomic_DNA"/>
</dbReference>
<dbReference type="KEGG" id="bgo:BM43_500"/>
<evidence type="ECO:0000313" key="4">
    <source>
        <dbReference type="Proteomes" id="UP000220629"/>
    </source>
</evidence>
<evidence type="ECO:0000313" key="1">
    <source>
        <dbReference type="EMBL" id="KGC17963.1"/>
    </source>
</evidence>